<feature type="transmembrane region" description="Helical" evidence="1">
    <location>
        <begin position="70"/>
        <end position="92"/>
    </location>
</feature>
<accession>A0A928VQZ6</accession>
<gene>
    <name evidence="2" type="ORF">IQ266_20595</name>
</gene>
<dbReference type="AlphaFoldDB" id="A0A928VQZ6"/>
<evidence type="ECO:0000256" key="1">
    <source>
        <dbReference type="SAM" id="Phobius"/>
    </source>
</evidence>
<keyword evidence="1" id="KW-0812">Transmembrane</keyword>
<reference evidence="2" key="1">
    <citation type="submission" date="2020-10" db="EMBL/GenBank/DDBJ databases">
        <authorList>
            <person name="Castelo-Branco R."/>
            <person name="Eusebio N."/>
            <person name="Adriana R."/>
            <person name="Vieira A."/>
            <person name="Brugerolle De Fraissinette N."/>
            <person name="Rezende De Castro R."/>
            <person name="Schneider M.P."/>
            <person name="Vasconcelos V."/>
            <person name="Leao P.N."/>
        </authorList>
    </citation>
    <scope>NUCLEOTIDE SEQUENCE</scope>
    <source>
        <strain evidence="2">LEGE 11480</strain>
    </source>
</reference>
<keyword evidence="1" id="KW-0472">Membrane</keyword>
<sequence>MTFNDEYECPICRHGKLAGITLMDAYACSFCRHIFTANLSEQIVRVEDSSTPMAWRWSGKRWRSVQSTNADLTLVVWICCIAVIVLPPVVVWVPAQIFPPLEGSKGAWFPNAWFVAIVVAHLTIGGWLLSEHYQWRPYVMLRDRMQRMFPES</sequence>
<evidence type="ECO:0000313" key="3">
    <source>
        <dbReference type="Proteomes" id="UP000625316"/>
    </source>
</evidence>
<organism evidence="2 3">
    <name type="scientific">Romeriopsis navalis LEGE 11480</name>
    <dbReference type="NCBI Taxonomy" id="2777977"/>
    <lineage>
        <taxon>Bacteria</taxon>
        <taxon>Bacillati</taxon>
        <taxon>Cyanobacteriota</taxon>
        <taxon>Cyanophyceae</taxon>
        <taxon>Leptolyngbyales</taxon>
        <taxon>Leptolyngbyaceae</taxon>
        <taxon>Romeriopsis</taxon>
        <taxon>Romeriopsis navalis</taxon>
    </lineage>
</organism>
<feature type="transmembrane region" description="Helical" evidence="1">
    <location>
        <begin position="112"/>
        <end position="130"/>
    </location>
</feature>
<protein>
    <submittedName>
        <fullName evidence="2">Uncharacterized protein</fullName>
    </submittedName>
</protein>
<evidence type="ECO:0000313" key="2">
    <source>
        <dbReference type="EMBL" id="MBE9032142.1"/>
    </source>
</evidence>
<keyword evidence="3" id="KW-1185">Reference proteome</keyword>
<name>A0A928VQZ6_9CYAN</name>
<dbReference type="Proteomes" id="UP000625316">
    <property type="component" value="Unassembled WGS sequence"/>
</dbReference>
<keyword evidence="1" id="KW-1133">Transmembrane helix</keyword>
<dbReference type="EMBL" id="JADEXQ010000090">
    <property type="protein sequence ID" value="MBE9032142.1"/>
    <property type="molecule type" value="Genomic_DNA"/>
</dbReference>
<proteinExistence type="predicted"/>
<comment type="caution">
    <text evidence="2">The sequence shown here is derived from an EMBL/GenBank/DDBJ whole genome shotgun (WGS) entry which is preliminary data.</text>
</comment>